<organism evidence="1 2">
    <name type="scientific">Veronia nyctiphanis</name>
    <dbReference type="NCBI Taxonomy" id="1278244"/>
    <lineage>
        <taxon>Bacteria</taxon>
        <taxon>Pseudomonadati</taxon>
        <taxon>Pseudomonadota</taxon>
        <taxon>Gammaproteobacteria</taxon>
        <taxon>Vibrionales</taxon>
        <taxon>Vibrionaceae</taxon>
        <taxon>Veronia</taxon>
    </lineage>
</organism>
<evidence type="ECO:0000313" key="2">
    <source>
        <dbReference type="Proteomes" id="UP000290287"/>
    </source>
</evidence>
<evidence type="ECO:0000313" key="1">
    <source>
        <dbReference type="EMBL" id="RXJ74086.1"/>
    </source>
</evidence>
<keyword evidence="2" id="KW-1185">Reference proteome</keyword>
<reference evidence="1 2" key="1">
    <citation type="submission" date="2017-10" db="EMBL/GenBank/DDBJ databases">
        <title>Nyctiphanis sp. nov., isolated from the stomach of the euphausiid Nyctiphanes simplex (Hansen, 1911) in the Gulf of California.</title>
        <authorList>
            <person name="Gomez-Gil B."/>
            <person name="Aguilar-Mendez M."/>
            <person name="Lopez-Cortes A."/>
            <person name="Gomez-Gutierrez J."/>
            <person name="Roque A."/>
            <person name="Lang E."/>
            <person name="Gonzalez-Castillo A."/>
        </authorList>
    </citation>
    <scope>NUCLEOTIDE SEQUENCE [LARGE SCALE GENOMIC DNA]</scope>
    <source>
        <strain evidence="1 2">CAIM 600</strain>
    </source>
</reference>
<dbReference type="RefSeq" id="WP_129121444.1">
    <property type="nucleotide sequence ID" value="NZ_PEIB01000004.1"/>
</dbReference>
<dbReference type="Proteomes" id="UP000290287">
    <property type="component" value="Unassembled WGS sequence"/>
</dbReference>
<comment type="caution">
    <text evidence="1">The sequence shown here is derived from an EMBL/GenBank/DDBJ whole genome shotgun (WGS) entry which is preliminary data.</text>
</comment>
<accession>A0A4Q0YSG2</accession>
<dbReference type="EMBL" id="PEIB01000004">
    <property type="protein sequence ID" value="RXJ74086.1"/>
    <property type="molecule type" value="Genomic_DNA"/>
</dbReference>
<proteinExistence type="predicted"/>
<protein>
    <submittedName>
        <fullName evidence="1">Uncharacterized protein</fullName>
    </submittedName>
</protein>
<gene>
    <name evidence="1" type="ORF">CS022_05470</name>
</gene>
<dbReference type="AlphaFoldDB" id="A0A4Q0YSG2"/>
<sequence length="88" mass="9810">MSTEDAATSSIKNGDIVLVFDATAKRLAYIRYRLSKGESTLALKPYPQNAKPPQYQSTMLGCYFYANYSLHFSVTDQIAANSPQNHKT</sequence>
<name>A0A4Q0YSG2_9GAMM</name>